<evidence type="ECO:0000313" key="1">
    <source>
        <dbReference type="EMBL" id="BBM87221.1"/>
    </source>
</evidence>
<protein>
    <submittedName>
        <fullName evidence="1">Uncharacterized protein</fullName>
    </submittedName>
</protein>
<dbReference type="RefSeq" id="WP_261343919.1">
    <property type="nucleotide sequence ID" value="NZ_AP019860.1"/>
</dbReference>
<gene>
    <name evidence="1" type="ORF">UABAM_05624</name>
</gene>
<dbReference type="EMBL" id="AP019860">
    <property type="protein sequence ID" value="BBM87221.1"/>
    <property type="molecule type" value="Genomic_DNA"/>
</dbReference>
<proteinExistence type="predicted"/>
<dbReference type="Proteomes" id="UP000326354">
    <property type="component" value="Chromosome"/>
</dbReference>
<dbReference type="KEGG" id="uam:UABAM_05624"/>
<reference evidence="1 2" key="1">
    <citation type="submission" date="2019-08" db="EMBL/GenBank/DDBJ databases">
        <title>Complete genome sequence of Candidatus Uab amorphum.</title>
        <authorList>
            <person name="Shiratori T."/>
            <person name="Suzuki S."/>
            <person name="Kakizawa Y."/>
            <person name="Ishida K."/>
        </authorList>
    </citation>
    <scope>NUCLEOTIDE SEQUENCE [LARGE SCALE GENOMIC DNA]</scope>
    <source>
        <strain evidence="1 2">SRT547</strain>
    </source>
</reference>
<organism evidence="1 2">
    <name type="scientific">Uabimicrobium amorphum</name>
    <dbReference type="NCBI Taxonomy" id="2596890"/>
    <lineage>
        <taxon>Bacteria</taxon>
        <taxon>Pseudomonadati</taxon>
        <taxon>Planctomycetota</taxon>
        <taxon>Candidatus Uabimicrobiia</taxon>
        <taxon>Candidatus Uabimicrobiales</taxon>
        <taxon>Candidatus Uabimicrobiaceae</taxon>
        <taxon>Candidatus Uabimicrobium</taxon>
    </lineage>
</organism>
<evidence type="ECO:0000313" key="2">
    <source>
        <dbReference type="Proteomes" id="UP000326354"/>
    </source>
</evidence>
<keyword evidence="2" id="KW-1185">Reference proteome</keyword>
<sequence length="42" mass="4735">MFIKQLIFYEYNPDPDPVPVPENLFVSGMESGLGPGSIYLFL</sequence>
<dbReference type="AlphaFoldDB" id="A0A5S9ITM7"/>
<name>A0A5S9ITM7_UABAM</name>
<accession>A0A5S9ITM7</accession>